<dbReference type="AlphaFoldDB" id="A0A0E9U1I5"/>
<reference evidence="1" key="2">
    <citation type="journal article" date="2015" name="Fish Shellfish Immunol.">
        <title>Early steps in the European eel (Anguilla anguilla)-Vibrio vulnificus interaction in the gills: Role of the RtxA13 toxin.</title>
        <authorList>
            <person name="Callol A."/>
            <person name="Pajuelo D."/>
            <person name="Ebbesson L."/>
            <person name="Teles M."/>
            <person name="MacKenzie S."/>
            <person name="Amaro C."/>
        </authorList>
    </citation>
    <scope>NUCLEOTIDE SEQUENCE</scope>
</reference>
<name>A0A0E9U1I5_ANGAN</name>
<sequence>MHEPFKCIHRQTQTYLLAVHQKSMMTMVVWGK</sequence>
<organism evidence="1">
    <name type="scientific">Anguilla anguilla</name>
    <name type="common">European freshwater eel</name>
    <name type="synonym">Muraena anguilla</name>
    <dbReference type="NCBI Taxonomy" id="7936"/>
    <lineage>
        <taxon>Eukaryota</taxon>
        <taxon>Metazoa</taxon>
        <taxon>Chordata</taxon>
        <taxon>Craniata</taxon>
        <taxon>Vertebrata</taxon>
        <taxon>Euteleostomi</taxon>
        <taxon>Actinopterygii</taxon>
        <taxon>Neopterygii</taxon>
        <taxon>Teleostei</taxon>
        <taxon>Anguilliformes</taxon>
        <taxon>Anguillidae</taxon>
        <taxon>Anguilla</taxon>
    </lineage>
</organism>
<accession>A0A0E9U1I5</accession>
<protein>
    <submittedName>
        <fullName evidence="1">Uncharacterized protein</fullName>
    </submittedName>
</protein>
<reference evidence="1" key="1">
    <citation type="submission" date="2014-11" db="EMBL/GenBank/DDBJ databases">
        <authorList>
            <person name="Amaro Gonzalez C."/>
        </authorList>
    </citation>
    <scope>NUCLEOTIDE SEQUENCE</scope>
</reference>
<dbReference type="EMBL" id="GBXM01048970">
    <property type="protein sequence ID" value="JAH59607.1"/>
    <property type="molecule type" value="Transcribed_RNA"/>
</dbReference>
<evidence type="ECO:0000313" key="1">
    <source>
        <dbReference type="EMBL" id="JAH59607.1"/>
    </source>
</evidence>
<proteinExistence type="predicted"/>